<organism evidence="5 6">
    <name type="scientific">Streptomyces mangrovisoli</name>
    <dbReference type="NCBI Taxonomy" id="1428628"/>
    <lineage>
        <taxon>Bacteria</taxon>
        <taxon>Bacillati</taxon>
        <taxon>Actinomycetota</taxon>
        <taxon>Actinomycetes</taxon>
        <taxon>Kitasatosporales</taxon>
        <taxon>Streptomycetaceae</taxon>
        <taxon>Streptomyces</taxon>
    </lineage>
</organism>
<comment type="similarity">
    <text evidence="1 2">Belongs to the anti-sigma-factor antagonist family.</text>
</comment>
<dbReference type="InterPro" id="IPR003658">
    <property type="entry name" value="Anti-sigma_ant"/>
</dbReference>
<comment type="caution">
    <text evidence="5">The sequence shown here is derived from an EMBL/GenBank/DDBJ whole genome shotgun (WGS) entry which is preliminary data.</text>
</comment>
<dbReference type="CDD" id="cd07043">
    <property type="entry name" value="STAS_anti-anti-sigma_factors"/>
    <property type="match status" value="1"/>
</dbReference>
<proteinExistence type="inferred from homology"/>
<dbReference type="Proteomes" id="UP000034196">
    <property type="component" value="Unassembled WGS sequence"/>
</dbReference>
<dbReference type="GO" id="GO:0043856">
    <property type="term" value="F:anti-sigma factor antagonist activity"/>
    <property type="evidence" value="ECO:0007669"/>
    <property type="project" value="InterPro"/>
</dbReference>
<sequence>MTKLPPSEFTLRVLAGPTELTVRLAGELDYDTSDDLIETVLEQLAAHSELLDVRLDFTDLTWIDSTGLSVLLMIHRRTSAAGVRLHLDHRPDVLERMLRITNVLDHLTAPVACCAAPAFESDDGDGSEAEVDGATGAGAT</sequence>
<name>A0A1J4P1K1_9ACTN</name>
<evidence type="ECO:0000256" key="3">
    <source>
        <dbReference type="SAM" id="MobiDB-lite"/>
    </source>
</evidence>
<reference evidence="5" key="1">
    <citation type="submission" date="2016-10" db="EMBL/GenBank/DDBJ databases">
        <title>Genome sequence of Streptomyces mangrovisoli MUSC 149.</title>
        <authorList>
            <person name="Lee L.-H."/>
            <person name="Ser H.-L."/>
        </authorList>
    </citation>
    <scope>NUCLEOTIDE SEQUENCE [LARGE SCALE GENOMIC DNA]</scope>
    <source>
        <strain evidence="5">MUSC 149</strain>
    </source>
</reference>
<dbReference type="PROSITE" id="PS50801">
    <property type="entry name" value="STAS"/>
    <property type="match status" value="1"/>
</dbReference>
<gene>
    <name evidence="5" type="ORF">WN71_009900</name>
</gene>
<dbReference type="OrthoDB" id="4249752at2"/>
<dbReference type="AlphaFoldDB" id="A0A1J4P1K1"/>
<evidence type="ECO:0000256" key="2">
    <source>
        <dbReference type="RuleBase" id="RU003749"/>
    </source>
</evidence>
<dbReference type="InterPro" id="IPR058548">
    <property type="entry name" value="MlaB-like_STAS"/>
</dbReference>
<evidence type="ECO:0000259" key="4">
    <source>
        <dbReference type="PROSITE" id="PS50801"/>
    </source>
</evidence>
<evidence type="ECO:0000313" key="5">
    <source>
        <dbReference type="EMBL" id="OIJ68098.1"/>
    </source>
</evidence>
<dbReference type="InterPro" id="IPR036513">
    <property type="entry name" value="STAS_dom_sf"/>
</dbReference>
<dbReference type="STRING" id="1428628.WN71_009900"/>
<feature type="domain" description="STAS" evidence="4">
    <location>
        <begin position="20"/>
        <end position="107"/>
    </location>
</feature>
<protein>
    <recommendedName>
        <fullName evidence="2">Anti-sigma factor antagonist</fullName>
    </recommendedName>
</protein>
<dbReference type="RefSeq" id="WP_046584639.1">
    <property type="nucleotide sequence ID" value="NZ_LAVA02000019.1"/>
</dbReference>
<accession>A0A1J4P1K1</accession>
<dbReference type="InterPro" id="IPR002645">
    <property type="entry name" value="STAS_dom"/>
</dbReference>
<dbReference type="Gene3D" id="3.30.750.24">
    <property type="entry name" value="STAS domain"/>
    <property type="match status" value="1"/>
</dbReference>
<feature type="region of interest" description="Disordered" evidence="3">
    <location>
        <begin position="119"/>
        <end position="140"/>
    </location>
</feature>
<keyword evidence="6" id="KW-1185">Reference proteome</keyword>
<evidence type="ECO:0000256" key="1">
    <source>
        <dbReference type="ARBA" id="ARBA00009013"/>
    </source>
</evidence>
<dbReference type="NCBIfam" id="TIGR00377">
    <property type="entry name" value="ant_ant_sig"/>
    <property type="match status" value="1"/>
</dbReference>
<dbReference type="SUPFAM" id="SSF52091">
    <property type="entry name" value="SpoIIaa-like"/>
    <property type="match status" value="1"/>
</dbReference>
<feature type="compositionally biased region" description="Acidic residues" evidence="3">
    <location>
        <begin position="120"/>
        <end position="131"/>
    </location>
</feature>
<dbReference type="EMBL" id="LAVA02000019">
    <property type="protein sequence ID" value="OIJ68098.1"/>
    <property type="molecule type" value="Genomic_DNA"/>
</dbReference>
<dbReference type="Pfam" id="PF13466">
    <property type="entry name" value="STAS_2"/>
    <property type="match status" value="1"/>
</dbReference>
<evidence type="ECO:0000313" key="6">
    <source>
        <dbReference type="Proteomes" id="UP000034196"/>
    </source>
</evidence>